<feature type="compositionally biased region" description="Basic and acidic residues" evidence="2">
    <location>
        <begin position="15"/>
        <end position="42"/>
    </location>
</feature>
<evidence type="ECO:0000256" key="1">
    <source>
        <dbReference type="PROSITE-ProRule" id="PRU00339"/>
    </source>
</evidence>
<sequence>MTSDENLSTSSIIDEIVKEASEKAEDSEADAKMDPLEERQTREALYSPEVLEEMRVVAEEKKAAGNEEFGKGNWAEALTYYDDALETCPLIFSEERATYLANRAAAYMKQDLWEKAIEDCTEAIKLGPKNNKALARRAICYTKDDKDLDKAIEDYKKLAELEPTNRTYQSEISILEKRVAERNEKLKEEMFGQMKKLGNMFLKPFGLSTDNFQLEPQPGGGYSVNMKK</sequence>
<feature type="region of interest" description="Disordered" evidence="2">
    <location>
        <begin position="1"/>
        <end position="45"/>
    </location>
</feature>
<dbReference type="InterPro" id="IPR019734">
    <property type="entry name" value="TPR_rpt"/>
</dbReference>
<dbReference type="PROSITE" id="PS50005">
    <property type="entry name" value="TPR"/>
    <property type="match status" value="1"/>
</dbReference>
<feature type="repeat" description="TPR" evidence="1">
    <location>
        <begin position="97"/>
        <end position="130"/>
    </location>
</feature>
<evidence type="ECO:0000313" key="3">
    <source>
        <dbReference type="Proteomes" id="UP000095287"/>
    </source>
</evidence>
<keyword evidence="1" id="KW-0802">TPR repeat</keyword>
<dbReference type="InterPro" id="IPR011990">
    <property type="entry name" value="TPR-like_helical_dom_sf"/>
</dbReference>
<reference evidence="4" key="1">
    <citation type="submission" date="2016-11" db="UniProtKB">
        <authorList>
            <consortium name="WormBaseParasite"/>
        </authorList>
    </citation>
    <scope>IDENTIFICATION</scope>
</reference>
<dbReference type="Pfam" id="PF00515">
    <property type="entry name" value="TPR_1"/>
    <property type="match status" value="1"/>
</dbReference>
<dbReference type="SMART" id="SM00028">
    <property type="entry name" value="TPR"/>
    <property type="match status" value="3"/>
</dbReference>
<evidence type="ECO:0000256" key="2">
    <source>
        <dbReference type="SAM" id="MobiDB-lite"/>
    </source>
</evidence>
<dbReference type="Proteomes" id="UP000095287">
    <property type="component" value="Unplaced"/>
</dbReference>
<dbReference type="InterPro" id="IPR052769">
    <property type="entry name" value="TPR_domain_protein"/>
</dbReference>
<evidence type="ECO:0000313" key="4">
    <source>
        <dbReference type="WBParaSite" id="L893_g14496.t1"/>
    </source>
</evidence>
<dbReference type="SUPFAM" id="SSF48452">
    <property type="entry name" value="TPR-like"/>
    <property type="match status" value="1"/>
</dbReference>
<dbReference type="PANTHER" id="PTHR46014">
    <property type="entry name" value="TETRATRICOPEPTIDE REPEAT PROTEIN 1"/>
    <property type="match status" value="1"/>
</dbReference>
<name>A0A1I7YAV7_9BILA</name>
<protein>
    <submittedName>
        <fullName evidence="4">TPR_REGION domain-containing protein</fullName>
    </submittedName>
</protein>
<accession>A0A1I7YAV7</accession>
<feature type="compositionally biased region" description="Polar residues" evidence="2">
    <location>
        <begin position="1"/>
        <end position="12"/>
    </location>
</feature>
<keyword evidence="3" id="KW-1185">Reference proteome</keyword>
<organism evidence="3 4">
    <name type="scientific">Steinernema glaseri</name>
    <dbReference type="NCBI Taxonomy" id="37863"/>
    <lineage>
        <taxon>Eukaryota</taxon>
        <taxon>Metazoa</taxon>
        <taxon>Ecdysozoa</taxon>
        <taxon>Nematoda</taxon>
        <taxon>Chromadorea</taxon>
        <taxon>Rhabditida</taxon>
        <taxon>Tylenchina</taxon>
        <taxon>Panagrolaimomorpha</taxon>
        <taxon>Strongyloidoidea</taxon>
        <taxon>Steinernematidae</taxon>
        <taxon>Steinernema</taxon>
    </lineage>
</organism>
<dbReference type="PANTHER" id="PTHR46014:SF1">
    <property type="entry name" value="TETRATRICOPEPTIDE REPEAT PROTEIN 1"/>
    <property type="match status" value="1"/>
</dbReference>
<proteinExistence type="predicted"/>
<dbReference type="WBParaSite" id="L893_g14496.t1">
    <property type="protein sequence ID" value="L893_g14496.t1"/>
    <property type="gene ID" value="L893_g14496"/>
</dbReference>
<dbReference type="AlphaFoldDB" id="A0A1I7YAV7"/>
<dbReference type="Gene3D" id="1.25.40.10">
    <property type="entry name" value="Tetratricopeptide repeat domain"/>
    <property type="match status" value="1"/>
</dbReference>